<dbReference type="SUPFAM" id="SSF51735">
    <property type="entry name" value="NAD(P)-binding Rossmann-fold domains"/>
    <property type="match status" value="1"/>
</dbReference>
<evidence type="ECO:0000256" key="3">
    <source>
        <dbReference type="ARBA" id="ARBA00022605"/>
    </source>
</evidence>
<dbReference type="EMBL" id="AQQY01000010">
    <property type="protein sequence ID" value="KCV81147.1"/>
    <property type="molecule type" value="Genomic_DNA"/>
</dbReference>
<dbReference type="Pfam" id="PF22698">
    <property type="entry name" value="Semialdhyde_dhC_1"/>
    <property type="match status" value="1"/>
</dbReference>
<comment type="pathway">
    <text evidence="6">Amino-acid biosynthesis; L-arginine biosynthesis; N(2)-acetyl-L-ornithine from L-glutamate: step 3/4.</text>
</comment>
<comment type="subcellular location">
    <subcellularLocation>
        <location evidence="6">Cytoplasm</location>
    </subcellularLocation>
</comment>
<dbReference type="EC" id="1.2.1.38" evidence="6"/>
<dbReference type="Gene3D" id="3.30.360.10">
    <property type="entry name" value="Dihydrodipicolinate Reductase, domain 2"/>
    <property type="match status" value="1"/>
</dbReference>
<evidence type="ECO:0000256" key="7">
    <source>
        <dbReference type="PROSITE-ProRule" id="PRU10010"/>
    </source>
</evidence>
<keyword evidence="10" id="KW-1185">Reference proteome</keyword>
<dbReference type="GO" id="GO:0006526">
    <property type="term" value="P:L-arginine biosynthetic process"/>
    <property type="evidence" value="ECO:0007669"/>
    <property type="project" value="UniProtKB-UniRule"/>
</dbReference>
<dbReference type="PANTHER" id="PTHR32338">
    <property type="entry name" value="N-ACETYL-GAMMA-GLUTAMYL-PHOSPHATE REDUCTASE, CHLOROPLASTIC-RELATED-RELATED"/>
    <property type="match status" value="1"/>
</dbReference>
<evidence type="ECO:0000256" key="2">
    <source>
        <dbReference type="ARBA" id="ARBA00022571"/>
    </source>
</evidence>
<dbReference type="eggNOG" id="COG0002">
    <property type="taxonomic scope" value="Bacteria"/>
</dbReference>
<sequence length="308" mass="32091">MAQKIFIDGEVGTTGLQIATRLEGRSDIELIRLDEAVRKDPAARRDALRAADIAILCLPDAASVEAYEMVQGADTRLLDASTAHRVADGWVYGFAEMTAGQGDAIADARYVANPGCYPTGAIALLRPLREAGLLPADTPISVNAVSGYTGGGKAMIAEFEGPDAPGGFVYATAQAHKHLPELTKYAQLDASPIFVPSVGHFAQGMIVQIPLHLATLPGTPSLADLHGALAAHYDGSEFVSVLPLDAEQGKIDAEALNDTNQLELRVCGNADKGQAILVAVLDNLGKGASGAAVQNLNLMMGVDPKTGL</sequence>
<dbReference type="STRING" id="1461693.ATO10_13239"/>
<dbReference type="UniPathway" id="UPA00068">
    <property type="reaction ID" value="UER00108"/>
</dbReference>
<dbReference type="SUPFAM" id="SSF55347">
    <property type="entry name" value="Glyceraldehyde-3-phosphate dehydrogenase-like, C-terminal domain"/>
    <property type="match status" value="1"/>
</dbReference>
<evidence type="ECO:0000313" key="10">
    <source>
        <dbReference type="Proteomes" id="UP000024836"/>
    </source>
</evidence>
<dbReference type="RefSeq" id="WP_035252379.1">
    <property type="nucleotide sequence ID" value="NZ_AQQY01000010.1"/>
</dbReference>
<dbReference type="PATRIC" id="fig|1461693.3.peg.2681"/>
<dbReference type="Proteomes" id="UP000024836">
    <property type="component" value="Unassembled WGS sequence"/>
</dbReference>
<accession>A0A058ZIX8</accession>
<dbReference type="AlphaFoldDB" id="A0A058ZIX8"/>
<keyword evidence="5 6" id="KW-0560">Oxidoreductase</keyword>
<evidence type="ECO:0000313" key="9">
    <source>
        <dbReference type="EMBL" id="KCV81147.1"/>
    </source>
</evidence>
<dbReference type="Gene3D" id="3.40.50.720">
    <property type="entry name" value="NAD(P)-binding Rossmann-like Domain"/>
    <property type="match status" value="1"/>
</dbReference>
<dbReference type="OrthoDB" id="9801289at2"/>
<proteinExistence type="inferred from homology"/>
<dbReference type="InterPro" id="IPR023013">
    <property type="entry name" value="AGPR_AS"/>
</dbReference>
<dbReference type="InterPro" id="IPR000534">
    <property type="entry name" value="Semialdehyde_DH_NAD-bd"/>
</dbReference>
<dbReference type="PROSITE" id="PS01224">
    <property type="entry name" value="ARGC"/>
    <property type="match status" value="1"/>
</dbReference>
<evidence type="ECO:0000256" key="1">
    <source>
        <dbReference type="ARBA" id="ARBA00022490"/>
    </source>
</evidence>
<dbReference type="InterPro" id="IPR010136">
    <property type="entry name" value="AGPR_type-2"/>
</dbReference>
<keyword evidence="2 6" id="KW-0055">Arginine biosynthesis</keyword>
<dbReference type="GO" id="GO:0003942">
    <property type="term" value="F:N-acetyl-gamma-glutamyl-phosphate reductase activity"/>
    <property type="evidence" value="ECO:0007669"/>
    <property type="project" value="UniProtKB-UniRule"/>
</dbReference>
<dbReference type="CDD" id="cd23935">
    <property type="entry name" value="AGPR_2_C"/>
    <property type="match status" value="1"/>
</dbReference>
<dbReference type="InterPro" id="IPR050085">
    <property type="entry name" value="AGPR"/>
</dbReference>
<name>A0A058ZIX8_9RHOB</name>
<keyword evidence="4 6" id="KW-0521">NADP</keyword>
<feature type="active site" evidence="6 7">
    <location>
        <position position="116"/>
    </location>
</feature>
<keyword evidence="3 6" id="KW-0028">Amino-acid biosynthesis</keyword>
<dbReference type="InterPro" id="IPR036291">
    <property type="entry name" value="NAD(P)-bd_dom_sf"/>
</dbReference>
<dbReference type="GO" id="GO:0051287">
    <property type="term" value="F:NAD binding"/>
    <property type="evidence" value="ECO:0007669"/>
    <property type="project" value="InterPro"/>
</dbReference>
<organism evidence="9 10">
    <name type="scientific">Actibacterium atlanticum</name>
    <dbReference type="NCBI Taxonomy" id="1461693"/>
    <lineage>
        <taxon>Bacteria</taxon>
        <taxon>Pseudomonadati</taxon>
        <taxon>Pseudomonadota</taxon>
        <taxon>Alphaproteobacteria</taxon>
        <taxon>Rhodobacterales</taxon>
        <taxon>Roseobacteraceae</taxon>
        <taxon>Actibacterium</taxon>
    </lineage>
</organism>
<evidence type="ECO:0000256" key="5">
    <source>
        <dbReference type="ARBA" id="ARBA00023002"/>
    </source>
</evidence>
<keyword evidence="1 6" id="KW-0963">Cytoplasm</keyword>
<comment type="similarity">
    <text evidence="6">Belongs to the NAGSA dehydrogenase family. Type 2 subfamily.</text>
</comment>
<protein>
    <recommendedName>
        <fullName evidence="6">N-acetyl-gamma-glutamyl-phosphate reductase</fullName>
        <shortName evidence="6">AGPR</shortName>
        <ecNumber evidence="6">1.2.1.38</ecNumber>
    </recommendedName>
    <alternativeName>
        <fullName evidence="6">N-acetyl-glutamate semialdehyde dehydrogenase</fullName>
        <shortName evidence="6">NAGSA dehydrogenase</shortName>
    </alternativeName>
</protein>
<feature type="domain" description="Semialdehyde dehydrogenase NAD-binding" evidence="8">
    <location>
        <begin position="4"/>
        <end position="105"/>
    </location>
</feature>
<comment type="function">
    <text evidence="6">Catalyzes the NADPH-dependent reduction of N-acetyl-5-glutamyl phosphate to yield N-acetyl-L-glutamate 5-semialdehyde.</text>
</comment>
<dbReference type="HAMAP" id="MF_01110">
    <property type="entry name" value="ArgC_type2"/>
    <property type="match status" value="1"/>
</dbReference>
<comment type="caution">
    <text evidence="9">The sequence shown here is derived from an EMBL/GenBank/DDBJ whole genome shotgun (WGS) entry which is preliminary data.</text>
</comment>
<dbReference type="NCBIfam" id="TIGR01851">
    <property type="entry name" value="argC_other"/>
    <property type="match status" value="1"/>
</dbReference>
<evidence type="ECO:0000259" key="8">
    <source>
        <dbReference type="SMART" id="SM00859"/>
    </source>
</evidence>
<dbReference type="SMART" id="SM00859">
    <property type="entry name" value="Semialdhyde_dh"/>
    <property type="match status" value="1"/>
</dbReference>
<dbReference type="GO" id="GO:0005737">
    <property type="term" value="C:cytoplasm"/>
    <property type="evidence" value="ECO:0007669"/>
    <property type="project" value="UniProtKB-SubCell"/>
</dbReference>
<dbReference type="PANTHER" id="PTHR32338:SF10">
    <property type="entry name" value="N-ACETYL-GAMMA-GLUTAMYL-PHOSPHATE REDUCTASE, CHLOROPLASTIC-RELATED"/>
    <property type="match status" value="1"/>
</dbReference>
<gene>
    <name evidence="6" type="primary">argC</name>
    <name evidence="9" type="ORF">ATO10_13239</name>
</gene>
<reference evidence="9 10" key="1">
    <citation type="submission" date="2013-04" db="EMBL/GenBank/DDBJ databases">
        <title>Shimia sp. 22II-S11-Z10 Genome Sequencing.</title>
        <authorList>
            <person name="Lai Q."/>
            <person name="Li G."/>
            <person name="Shao Z."/>
        </authorList>
    </citation>
    <scope>NUCLEOTIDE SEQUENCE [LARGE SCALE GENOMIC DNA]</scope>
    <source>
        <strain evidence="10">22II-S11-Z10</strain>
    </source>
</reference>
<evidence type="ECO:0000256" key="6">
    <source>
        <dbReference type="HAMAP-Rule" id="MF_01110"/>
    </source>
</evidence>
<comment type="catalytic activity">
    <reaction evidence="6">
        <text>N-acetyl-L-glutamate 5-semialdehyde + phosphate + NADP(+) = N-acetyl-L-glutamyl 5-phosphate + NADPH + H(+)</text>
        <dbReference type="Rhea" id="RHEA:21588"/>
        <dbReference type="ChEBI" id="CHEBI:15378"/>
        <dbReference type="ChEBI" id="CHEBI:29123"/>
        <dbReference type="ChEBI" id="CHEBI:43474"/>
        <dbReference type="ChEBI" id="CHEBI:57783"/>
        <dbReference type="ChEBI" id="CHEBI:57936"/>
        <dbReference type="ChEBI" id="CHEBI:58349"/>
        <dbReference type="EC" id="1.2.1.38"/>
    </reaction>
</comment>
<evidence type="ECO:0000256" key="4">
    <source>
        <dbReference type="ARBA" id="ARBA00022857"/>
    </source>
</evidence>
<dbReference type="InterPro" id="IPR058924">
    <property type="entry name" value="AGPR_dimerisation_dom"/>
</dbReference>